<evidence type="ECO:0000256" key="6">
    <source>
        <dbReference type="SAM" id="Coils"/>
    </source>
</evidence>
<feature type="coiled-coil region" evidence="6">
    <location>
        <begin position="594"/>
        <end position="627"/>
    </location>
</feature>
<feature type="region of interest" description="Disordered" evidence="7">
    <location>
        <begin position="635"/>
        <end position="758"/>
    </location>
</feature>
<organism evidence="9 10">
    <name type="scientific">Stemphylium lycopersici</name>
    <name type="common">Tomato gray leaf spot disease fungus</name>
    <name type="synonym">Thyrospora lycopersici</name>
    <dbReference type="NCBI Taxonomy" id="183478"/>
    <lineage>
        <taxon>Eukaryota</taxon>
        <taxon>Fungi</taxon>
        <taxon>Dikarya</taxon>
        <taxon>Ascomycota</taxon>
        <taxon>Pezizomycotina</taxon>
        <taxon>Dothideomycetes</taxon>
        <taxon>Pleosporomycetidae</taxon>
        <taxon>Pleosporales</taxon>
        <taxon>Pleosporineae</taxon>
        <taxon>Pleosporaceae</taxon>
        <taxon>Stemphylium</taxon>
    </lineage>
</organism>
<feature type="compositionally biased region" description="Low complexity" evidence="7">
    <location>
        <begin position="253"/>
        <end position="266"/>
    </location>
</feature>
<evidence type="ECO:0000256" key="7">
    <source>
        <dbReference type="SAM" id="MobiDB-lite"/>
    </source>
</evidence>
<dbReference type="EMBL" id="QGDH01000059">
    <property type="protein sequence ID" value="RAR11144.1"/>
    <property type="molecule type" value="Genomic_DNA"/>
</dbReference>
<keyword evidence="6" id="KW-0175">Coiled coil</keyword>
<dbReference type="AlphaFoldDB" id="A0A364N4M1"/>
<dbReference type="Pfam" id="PF24064">
    <property type="entry name" value="HTH_NPRL3"/>
    <property type="match status" value="1"/>
</dbReference>
<feature type="compositionally biased region" description="Acidic residues" evidence="7">
    <location>
        <begin position="66"/>
        <end position="80"/>
    </location>
</feature>
<dbReference type="GO" id="GO:0034198">
    <property type="term" value="P:cellular response to amino acid starvation"/>
    <property type="evidence" value="ECO:0007669"/>
    <property type="project" value="TreeGrafter"/>
</dbReference>
<keyword evidence="10" id="KW-1185">Reference proteome</keyword>
<dbReference type="PANTHER" id="PTHR13153">
    <property type="entry name" value="CGTHBA PROTEIN -14 GENE PROTEIN"/>
    <property type="match status" value="1"/>
</dbReference>
<dbReference type="PANTHER" id="PTHR13153:SF5">
    <property type="entry name" value="GATOR COMPLEX PROTEIN NPRL3"/>
    <property type="match status" value="1"/>
</dbReference>
<evidence type="ECO:0000256" key="3">
    <source>
        <dbReference type="ARBA" id="ARBA00025376"/>
    </source>
</evidence>
<feature type="compositionally biased region" description="Low complexity" evidence="7">
    <location>
        <begin position="670"/>
        <end position="695"/>
    </location>
</feature>
<dbReference type="InterPro" id="IPR005365">
    <property type="entry name" value="Npr3"/>
</dbReference>
<feature type="compositionally biased region" description="Basic residues" evidence="7">
    <location>
        <begin position="193"/>
        <end position="202"/>
    </location>
</feature>
<reference evidence="10" key="1">
    <citation type="submission" date="2018-05" db="EMBL/GenBank/DDBJ databases">
        <title>Draft genome sequence of Stemphylium lycopersici strain CIDEFI 213.</title>
        <authorList>
            <person name="Medina R."/>
            <person name="Franco M.E.E."/>
            <person name="Lucentini C.G."/>
            <person name="Saparrat M.C.N."/>
            <person name="Balatti P.A."/>
        </authorList>
    </citation>
    <scope>NUCLEOTIDE SEQUENCE [LARGE SCALE GENOMIC DNA]</scope>
    <source>
        <strain evidence="10">CIDEFI 213</strain>
    </source>
</reference>
<dbReference type="GO" id="GO:0051321">
    <property type="term" value="P:meiotic cell cycle"/>
    <property type="evidence" value="ECO:0007669"/>
    <property type="project" value="UniProtKB-UniRule"/>
</dbReference>
<dbReference type="GO" id="GO:1904262">
    <property type="term" value="P:negative regulation of TORC1 signaling"/>
    <property type="evidence" value="ECO:0007669"/>
    <property type="project" value="TreeGrafter"/>
</dbReference>
<dbReference type="GO" id="GO:0038202">
    <property type="term" value="P:TORC1 signaling"/>
    <property type="evidence" value="ECO:0007669"/>
    <property type="project" value="TreeGrafter"/>
</dbReference>
<protein>
    <recommendedName>
        <fullName evidence="2 5">Nitrogen permease regulator 3</fullName>
    </recommendedName>
    <alternativeName>
        <fullName evidence="4 5">Required for meiotic nuclear division protein 11</fullName>
    </alternativeName>
</protein>
<dbReference type="GO" id="GO:1990130">
    <property type="term" value="C:GATOR1 complex"/>
    <property type="evidence" value="ECO:0007669"/>
    <property type="project" value="TreeGrafter"/>
</dbReference>
<feature type="region of interest" description="Disordered" evidence="7">
    <location>
        <begin position="54"/>
        <end position="143"/>
    </location>
</feature>
<dbReference type="Proteomes" id="UP000249619">
    <property type="component" value="Unassembled WGS sequence"/>
</dbReference>
<dbReference type="STRING" id="183478.A0A364N4M1"/>
<feature type="compositionally biased region" description="Polar residues" evidence="7">
    <location>
        <begin position="696"/>
        <end position="705"/>
    </location>
</feature>
<feature type="domain" description="GATOR1 complex protein NPRL3 C-terminal HTH" evidence="8">
    <location>
        <begin position="807"/>
        <end position="851"/>
    </location>
</feature>
<comment type="subcellular location">
    <subcellularLocation>
        <location evidence="5">Vacuole membrane</location>
        <topology evidence="5">Peripheral membrane protein</topology>
    </subcellularLocation>
</comment>
<evidence type="ECO:0000256" key="5">
    <source>
        <dbReference type="RuleBase" id="RU368069"/>
    </source>
</evidence>
<gene>
    <name evidence="9" type="ORF">DDE83_004679</name>
</gene>
<dbReference type="GO" id="GO:0010508">
    <property type="term" value="P:positive regulation of autophagy"/>
    <property type="evidence" value="ECO:0007669"/>
    <property type="project" value="TreeGrafter"/>
</dbReference>
<accession>A0A364N4M1</accession>
<feature type="compositionally biased region" description="Acidic residues" evidence="7">
    <location>
        <begin position="117"/>
        <end position="129"/>
    </location>
</feature>
<comment type="caution">
    <text evidence="9">The sequence shown here is derived from an EMBL/GenBank/DDBJ whole genome shotgun (WGS) entry which is preliminary data.</text>
</comment>
<dbReference type="GO" id="GO:0005774">
    <property type="term" value="C:vacuolar membrane"/>
    <property type="evidence" value="ECO:0007669"/>
    <property type="project" value="UniProtKB-SubCell"/>
</dbReference>
<feature type="compositionally biased region" description="Low complexity" evidence="7">
    <location>
        <begin position="727"/>
        <end position="743"/>
    </location>
</feature>
<dbReference type="Pfam" id="PF03666">
    <property type="entry name" value="NPR3"/>
    <property type="match status" value="1"/>
</dbReference>
<feature type="compositionally biased region" description="Basic and acidic residues" evidence="7">
    <location>
        <begin position="130"/>
        <end position="143"/>
    </location>
</feature>
<feature type="compositionally biased region" description="Pro residues" evidence="7">
    <location>
        <begin position="228"/>
        <end position="239"/>
    </location>
</feature>
<feature type="compositionally biased region" description="Low complexity" evidence="7">
    <location>
        <begin position="81"/>
        <end position="99"/>
    </location>
</feature>
<proteinExistence type="inferred from homology"/>
<evidence type="ECO:0000256" key="1">
    <source>
        <dbReference type="ARBA" id="ARBA00010546"/>
    </source>
</evidence>
<comment type="function">
    <text evidence="3 5">Mediates inactivation of the TORC1 complex in response to amino acid starvation. Required for meiotic nuclear division.</text>
</comment>
<feature type="compositionally biased region" description="Low complexity" evidence="7">
    <location>
        <begin position="635"/>
        <end position="648"/>
    </location>
</feature>
<feature type="compositionally biased region" description="Polar residues" evidence="7">
    <location>
        <begin position="268"/>
        <end position="279"/>
    </location>
</feature>
<evidence type="ECO:0000313" key="10">
    <source>
        <dbReference type="Proteomes" id="UP000249619"/>
    </source>
</evidence>
<comment type="similarity">
    <text evidence="1 5">Belongs to the NPR3 family.</text>
</comment>
<keyword evidence="5" id="KW-0732">Signal</keyword>
<evidence type="ECO:0000259" key="8">
    <source>
        <dbReference type="Pfam" id="PF24064"/>
    </source>
</evidence>
<sequence>MAVPLPPASNLHAILLVTKSRSLGPRLVFHYPPLSPSAAALAAAKDPAWFRHDTSTASVDSRSSDSDWDSSSDSEDDNDIDIGSRTSGGRASGRTLTGRVSDKPKLGAGVWGKQETIDEEDADENDENSANERRGKGGDHDWDTVLGFKTDALEKMLSPSKDYNKRRFELGVESIVFVGAPMFVREDGLWKKLKRKKKKRPDKQKLQDGHLLKTLATDDDEDGGADSPDPPAKPVPEPFVYPEGFEPGYGHDSISSGPSGAPSEAGSDTRSNSTTHDNNPDMTMFNVVFVLNPPALEYQQRVKEMYDNVTRKYAKALKYEEARFQYVWKESKRIIDIKQRAKETNESLTATWRKIVSTSPLARSIAIMFDAISHDKIAHIHFDATFNTSFQIPQADSTPYLPNAIEPQMPGLWLTTSNVVLEDDEAPMTQHAALLLLEDAEVLIKDLGGDASGNAAAIAFYIRNIIPTKSLLKISKTHNISAHDMEYIASHLVYWRRARLIAPLSPRDTYIVSPNADMTVLPAAMTVYAQRFSTLPTLPKILSMLSGTPRPYRSFIPTAEHREAYMEILAWLMRGGWVTQLRTFAWVRVTPEIKAQVAAEMEREERMKKAEEARKELLGDNESITDSLLSDKRSSLLSLSSARTSSPLRRTRRDGDEEMESSTILSPRLTATAMSRSSSARTGSDTGSTSSQRTTIALNPSQRAESPSHIGLRDVKPHRPSPLHLKPTSPSPSRSSVVSPTSPFEKSPPLDPSSFTHTTILSPQKASSLEARWLDKIAQSFEEAATVPANPSPPKHPDGGFAGVTGKELRESWPMLLRHLDGKHAIEDLSAREGIKRKRVAALFNAVKEKVWNWTHTHPPDNAHKDIVNFPKSTPGAGQAGLHRNVWIEKDSKGKPTGILREISLVMESEHIGVYKALRVQGLLKVRVMVAAELEGNALLGCALKSMGQTKEILELTLTETQLQDDRLRIEFIKTCVWGISTCNALYWQYDYEERFRGRTIGVCNITEEASGLPFAFCAENGLRLILLATFADEFDSGFGITVNTGHTYQMGDVISEALGLKGLDGLNSMRSFLDAGVTVGGCLDWRPMDLLAVPSALHHTPDVPEWPLQ</sequence>
<evidence type="ECO:0000256" key="2">
    <source>
        <dbReference type="ARBA" id="ARBA00017880"/>
    </source>
</evidence>
<feature type="region of interest" description="Disordered" evidence="7">
    <location>
        <begin position="193"/>
        <end position="279"/>
    </location>
</feature>
<name>A0A364N4M1_STELY</name>
<dbReference type="InterPro" id="IPR056603">
    <property type="entry name" value="HTH_NPRL3"/>
</dbReference>
<keyword evidence="5" id="KW-0469">Meiosis</keyword>
<evidence type="ECO:0000313" key="9">
    <source>
        <dbReference type="EMBL" id="RAR11144.1"/>
    </source>
</evidence>
<evidence type="ECO:0000256" key="4">
    <source>
        <dbReference type="ARBA" id="ARBA00030028"/>
    </source>
</evidence>